<evidence type="ECO:0000256" key="5">
    <source>
        <dbReference type="ARBA" id="ARBA00022989"/>
    </source>
</evidence>
<feature type="transmembrane region" description="Helical" evidence="7">
    <location>
        <begin position="21"/>
        <end position="43"/>
    </location>
</feature>
<dbReference type="GO" id="GO:0030234">
    <property type="term" value="F:enzyme regulator activity"/>
    <property type="evidence" value="ECO:0007669"/>
    <property type="project" value="UniProtKB-UniRule"/>
</dbReference>
<name>A0A2N8UB26_9BASI</name>
<evidence type="ECO:0000313" key="8">
    <source>
        <dbReference type="EMBL" id="SJX61938.1"/>
    </source>
</evidence>
<sequence>MSRPRNQPVVQGMPNRLVGSCILFTALALFGAYTVWAIVLPFLPDDSSVHRWVPDRKWAIILPSLVLAVGLSTVGVYIGVLLRRDALLELDKRRQGAGKHR</sequence>
<comment type="pathway">
    <text evidence="7">Protein modification; protein glycosylation.</text>
</comment>
<keyword evidence="5 7" id="KW-1133">Transmembrane helix</keyword>
<protein>
    <recommendedName>
        <fullName evidence="7">Dolichol phosphate-mannose biosynthesis regulatory protein</fullName>
    </recommendedName>
</protein>
<evidence type="ECO:0000256" key="7">
    <source>
        <dbReference type="RuleBase" id="RU365084"/>
    </source>
</evidence>
<evidence type="ECO:0000313" key="9">
    <source>
        <dbReference type="Proteomes" id="UP000239563"/>
    </source>
</evidence>
<comment type="subunit">
    <text evidence="7">Component of the dolichol-phosphate mannose (DPM) synthase complex.</text>
</comment>
<dbReference type="GO" id="GO:0180047">
    <property type="term" value="P:dolichol phosphate mannose biosynthetic process"/>
    <property type="evidence" value="ECO:0007669"/>
    <property type="project" value="InterPro"/>
</dbReference>
<dbReference type="PANTHER" id="PTHR15039:SF11">
    <property type="entry name" value="DOLICHOL PHOSPHATE-MANNOSE BIOSYNTHESIS REGULATORY PROTEIN"/>
    <property type="match status" value="1"/>
</dbReference>
<accession>A0A2N8UB26</accession>
<keyword evidence="3 7" id="KW-0812">Transmembrane</keyword>
<dbReference type="EMBL" id="LT795056">
    <property type="protein sequence ID" value="SJX61938.1"/>
    <property type="molecule type" value="Genomic_DNA"/>
</dbReference>
<evidence type="ECO:0000256" key="6">
    <source>
        <dbReference type="ARBA" id="ARBA00023136"/>
    </source>
</evidence>
<dbReference type="GO" id="GO:0006506">
    <property type="term" value="P:GPI anchor biosynthetic process"/>
    <property type="evidence" value="ECO:0007669"/>
    <property type="project" value="TreeGrafter"/>
</dbReference>
<dbReference type="GO" id="GO:0005789">
    <property type="term" value="C:endoplasmic reticulum membrane"/>
    <property type="evidence" value="ECO:0007669"/>
    <property type="project" value="UniProtKB-SubCell"/>
</dbReference>
<evidence type="ECO:0000256" key="1">
    <source>
        <dbReference type="ARBA" id="ARBA00004477"/>
    </source>
</evidence>
<dbReference type="PANTHER" id="PTHR15039">
    <property type="entry name" value="DOLICHOL PHOSPHATE-MANNOSE BIOSYNTHESIS REGULATORY PROTEIN"/>
    <property type="match status" value="1"/>
</dbReference>
<comment type="similarity">
    <text evidence="2 7">Belongs to the DPM2 family.</text>
</comment>
<dbReference type="AlphaFoldDB" id="A0A2N8UB26"/>
<comment type="function">
    <text evidence="7">Regulatory subunit of the dolichol-phosphate mannose (DPM) synthase complex; essential for the ER localization.</text>
</comment>
<dbReference type="InterPro" id="IPR009914">
    <property type="entry name" value="DPM2"/>
</dbReference>
<feature type="transmembrane region" description="Helical" evidence="7">
    <location>
        <begin position="58"/>
        <end position="82"/>
    </location>
</feature>
<evidence type="ECO:0000256" key="2">
    <source>
        <dbReference type="ARBA" id="ARBA00005478"/>
    </source>
</evidence>
<dbReference type="GO" id="GO:0033185">
    <property type="term" value="C:dolichol-phosphate-mannose synthase complex"/>
    <property type="evidence" value="ECO:0007669"/>
    <property type="project" value="TreeGrafter"/>
</dbReference>
<dbReference type="Proteomes" id="UP000239563">
    <property type="component" value="Chromosome III"/>
</dbReference>
<evidence type="ECO:0000256" key="4">
    <source>
        <dbReference type="ARBA" id="ARBA00022824"/>
    </source>
</evidence>
<dbReference type="UniPathway" id="UPA00378"/>
<keyword evidence="4 7" id="KW-0256">Endoplasmic reticulum</keyword>
<comment type="subcellular location">
    <subcellularLocation>
        <location evidence="1 7">Endoplasmic reticulum membrane</location>
        <topology evidence="1 7">Multi-pass membrane protein</topology>
    </subcellularLocation>
</comment>
<evidence type="ECO:0000256" key="3">
    <source>
        <dbReference type="ARBA" id="ARBA00022692"/>
    </source>
</evidence>
<reference evidence="8 9" key="1">
    <citation type="submission" date="2017-02" db="EMBL/GenBank/DDBJ databases">
        <authorList>
            <person name="Peterson S.W."/>
        </authorList>
    </citation>
    <scope>NUCLEOTIDE SEQUENCE [LARGE SCALE GENOMIC DNA]</scope>
    <source>
        <strain evidence="8 9">SRS1_H2-8</strain>
    </source>
</reference>
<organism evidence="8 9">
    <name type="scientific">Sporisorium reilianum f. sp. reilianum</name>
    <dbReference type="NCBI Taxonomy" id="72559"/>
    <lineage>
        <taxon>Eukaryota</taxon>
        <taxon>Fungi</taxon>
        <taxon>Dikarya</taxon>
        <taxon>Basidiomycota</taxon>
        <taxon>Ustilaginomycotina</taxon>
        <taxon>Ustilaginomycetes</taxon>
        <taxon>Ustilaginales</taxon>
        <taxon>Ustilaginaceae</taxon>
        <taxon>Sporisorium</taxon>
    </lineage>
</organism>
<dbReference type="Pfam" id="PF07297">
    <property type="entry name" value="DPM2"/>
    <property type="match status" value="1"/>
</dbReference>
<gene>
    <name evidence="8" type="ORF">SRS1_12917</name>
</gene>
<proteinExistence type="inferred from homology"/>
<keyword evidence="6 7" id="KW-0472">Membrane</keyword>